<dbReference type="Gene3D" id="1.10.1200.10">
    <property type="entry name" value="ACP-like"/>
    <property type="match status" value="1"/>
</dbReference>
<dbReference type="STRING" id="933944.AN215_07640"/>
<dbReference type="OrthoDB" id="5523836at2"/>
<dbReference type="InterPro" id="IPR009081">
    <property type="entry name" value="PP-bd_ACP"/>
</dbReference>
<dbReference type="PROSITE" id="PS50075">
    <property type="entry name" value="CARRIER"/>
    <property type="match status" value="1"/>
</dbReference>
<dbReference type="PATRIC" id="fig|933944.5.peg.827"/>
<dbReference type="AlphaFoldDB" id="A0A1E7JMV1"/>
<organism evidence="2 3">
    <name type="scientific">Streptomyces abyssalis</name>
    <dbReference type="NCBI Taxonomy" id="933944"/>
    <lineage>
        <taxon>Bacteria</taxon>
        <taxon>Bacillati</taxon>
        <taxon>Actinomycetota</taxon>
        <taxon>Actinomycetes</taxon>
        <taxon>Kitasatosporales</taxon>
        <taxon>Streptomycetaceae</taxon>
        <taxon>Streptomyces</taxon>
    </lineage>
</organism>
<dbReference type="Pfam" id="PF00550">
    <property type="entry name" value="PP-binding"/>
    <property type="match status" value="1"/>
</dbReference>
<protein>
    <submittedName>
        <fullName evidence="2">Polyketide-8 synthase acyl carrier protein</fullName>
    </submittedName>
</protein>
<dbReference type="EMBL" id="LJGT01000038">
    <property type="protein sequence ID" value="OEU89609.1"/>
    <property type="molecule type" value="Genomic_DNA"/>
</dbReference>
<dbReference type="RefSeq" id="WP_070013343.1">
    <property type="nucleotide sequence ID" value="NZ_LJGS01000044.1"/>
</dbReference>
<dbReference type="SUPFAM" id="SSF47336">
    <property type="entry name" value="ACP-like"/>
    <property type="match status" value="1"/>
</dbReference>
<name>A0A1E7JMV1_9ACTN</name>
<evidence type="ECO:0000313" key="3">
    <source>
        <dbReference type="Proteomes" id="UP000176087"/>
    </source>
</evidence>
<reference evidence="2 3" key="1">
    <citation type="journal article" date="2016" name="Front. Microbiol.">
        <title>Comparative Genomics Analysis of Streptomyces Species Reveals Their Adaptation to the Marine Environment and Their Diversity at the Genomic Level.</title>
        <authorList>
            <person name="Tian X."/>
            <person name="Zhang Z."/>
            <person name="Yang T."/>
            <person name="Chen M."/>
            <person name="Li J."/>
            <person name="Chen F."/>
            <person name="Yang J."/>
            <person name="Li W."/>
            <person name="Zhang B."/>
            <person name="Zhang Z."/>
            <person name="Wu J."/>
            <person name="Zhang C."/>
            <person name="Long L."/>
            <person name="Xiao J."/>
        </authorList>
    </citation>
    <scope>NUCLEOTIDE SEQUENCE [LARGE SCALE GENOMIC DNA]</scope>
    <source>
        <strain evidence="2 3">SCSIO 10390</strain>
    </source>
</reference>
<evidence type="ECO:0000313" key="2">
    <source>
        <dbReference type="EMBL" id="OEU89609.1"/>
    </source>
</evidence>
<dbReference type="InterPro" id="IPR036736">
    <property type="entry name" value="ACP-like_sf"/>
</dbReference>
<gene>
    <name evidence="2" type="ORF">AN215_07640</name>
</gene>
<dbReference type="Proteomes" id="UP000176087">
    <property type="component" value="Unassembled WGS sequence"/>
</dbReference>
<feature type="domain" description="Carrier" evidence="1">
    <location>
        <begin position="5"/>
        <end position="83"/>
    </location>
</feature>
<proteinExistence type="predicted"/>
<dbReference type="SMART" id="SM01294">
    <property type="entry name" value="PKS_PP_betabranch"/>
    <property type="match status" value="1"/>
</dbReference>
<sequence>MSETTSPDLDFEDLRHTIADILDVEIDELTDDAHFVETLGVDSLMALEVMVVLERKYGVKLQEDELKEVTTLKKAYGLLGEKVGKQ</sequence>
<comment type="caution">
    <text evidence="2">The sequence shown here is derived from an EMBL/GenBank/DDBJ whole genome shotgun (WGS) entry which is preliminary data.</text>
</comment>
<evidence type="ECO:0000259" key="1">
    <source>
        <dbReference type="PROSITE" id="PS50075"/>
    </source>
</evidence>
<keyword evidence="3" id="KW-1185">Reference proteome</keyword>
<accession>A0A1E7JMV1</accession>